<comment type="caution">
    <text evidence="1">The sequence shown here is derived from an EMBL/GenBank/DDBJ whole genome shotgun (WGS) entry which is preliminary data.</text>
</comment>
<reference evidence="1" key="1">
    <citation type="submission" date="2021-06" db="EMBL/GenBank/DDBJ databases">
        <authorList>
            <person name="Kallberg Y."/>
            <person name="Tangrot J."/>
            <person name="Rosling A."/>
        </authorList>
    </citation>
    <scope>NUCLEOTIDE SEQUENCE</scope>
    <source>
        <strain evidence="1">FL966</strain>
    </source>
</reference>
<accession>A0A9N8Z4T3</accession>
<evidence type="ECO:0000313" key="1">
    <source>
        <dbReference type="EMBL" id="CAG8468889.1"/>
    </source>
</evidence>
<sequence>MIEEHTRHETESVKVKAELEKNKSATANLIAENAELRDRVTKLEQKQTPNDAMHRFCRARDQSSLTPGISITISLFKHKSLEDIETDNFLDMQSKEEVSNMMIKRNREKKLQTQELHSTPLPISIPLIPSEVSISNIYNGDNSSDKTSQHQFPLSRLHKKKETENIAQVIVDGIQDNNNLLNESKMRHSLEALPLQSFASSNYVTEILTMVLHQNSSTVLLLDLAQLFDKATDAEYSTIKANQEETLCWINYGNEFIIQYNDIIKNSNGKIGKKKAKSIIYDKILEHLIIIRKRRFKKMELQLPEISCKTLCKKTQKVIRTYKLFDKIGIDKIKYLKAYSANSISELTNEQIQKIIDNISNYKSNIGNHITEILTLACHQNYTTEIVSTLPETEVSAFSKKLSLKKSSEMISEESSVSSNPIHDHAYFRNKILLRYSDLYKAFITEKFDHYGIIEGSLCPVCKLNYDEKSVKGRYKAGSYFIICGKQEIKMTE</sequence>
<proteinExistence type="predicted"/>
<name>A0A9N8Z4T3_9GLOM</name>
<evidence type="ECO:0000313" key="2">
    <source>
        <dbReference type="Proteomes" id="UP000789759"/>
    </source>
</evidence>
<dbReference type="Proteomes" id="UP000789759">
    <property type="component" value="Unassembled WGS sequence"/>
</dbReference>
<dbReference type="OrthoDB" id="2442052at2759"/>
<organism evidence="1 2">
    <name type="scientific">Cetraspora pellucida</name>
    <dbReference type="NCBI Taxonomy" id="1433469"/>
    <lineage>
        <taxon>Eukaryota</taxon>
        <taxon>Fungi</taxon>
        <taxon>Fungi incertae sedis</taxon>
        <taxon>Mucoromycota</taxon>
        <taxon>Glomeromycotina</taxon>
        <taxon>Glomeromycetes</taxon>
        <taxon>Diversisporales</taxon>
        <taxon>Gigasporaceae</taxon>
        <taxon>Cetraspora</taxon>
    </lineage>
</organism>
<gene>
    <name evidence="1" type="ORF">CPELLU_LOCUS975</name>
</gene>
<keyword evidence="2" id="KW-1185">Reference proteome</keyword>
<dbReference type="AlphaFoldDB" id="A0A9N8Z4T3"/>
<dbReference type="EMBL" id="CAJVQA010000327">
    <property type="protein sequence ID" value="CAG8468889.1"/>
    <property type="molecule type" value="Genomic_DNA"/>
</dbReference>
<protein>
    <submittedName>
        <fullName evidence="1">19342_t:CDS:1</fullName>
    </submittedName>
</protein>